<dbReference type="InterPro" id="IPR051055">
    <property type="entry name" value="PIF1_helicase"/>
</dbReference>
<reference evidence="2 3" key="1">
    <citation type="journal article" date="2019" name="Commun. Biol.">
        <title>The bagworm genome reveals a unique fibroin gene that provides high tensile strength.</title>
        <authorList>
            <person name="Kono N."/>
            <person name="Nakamura H."/>
            <person name="Ohtoshi R."/>
            <person name="Tomita M."/>
            <person name="Numata K."/>
            <person name="Arakawa K."/>
        </authorList>
    </citation>
    <scope>NUCLEOTIDE SEQUENCE [LARGE SCALE GENOMIC DNA]</scope>
</reference>
<sequence length="847" mass="99554">MESSHSALTSLLPNSRSLSLSLPLALPPSLSTLSHTAAIFHHWIQWHPVNSKQVLKRQRNAQYQKEYRQRQKEKKKLESSQRIPAVLSSAQHQQDIGQSHVHKTDKKNSEKCKRYRHRLQQKKLHDLLQTENSDLPIKKNKFENGGDEIEEITNNAKGYFKIPLDVRQQKSHQSISQDAFYEELYACPMPDSILHHEIDIPGDAQQQTLLWNEDKFLNIASGENKTPLSLLFDECAEELSFPNIYGGQFRSYREGINVTPFMQVTSELRRTDRRATDPQHLLYAAAKIMRLRISRCLSIAFKHVGRDTEFTKQVVQSEQFIHNCLENNLAFLRCIPNSAWYWSDRKKDLFAMIRQLGAPTAFMTLSANETGWTDLLKLLYKLKNGANISDKLIDELVSVSESQAPGNIEMQTHKHTFTCFEKTGPNKKGNCRFGAPFMPSRKTITLVPMKNTDPNFSETIFRQYKKHYKLLRVNLQNFDYKDFNEFYTHNNIDSDEHYNNIIRAGINRPRLFYKRTPSEKWNIPFNPFILHHLQSNMDFQIIQDEYACAAYVIDYVNKHNRGVSNLQRQIIGIIDEHPEFDIFDITKKMSIDVLHSVEMPVQEAAWYLLREPMTKSSVDMVYIPTISPNDRQKIRKSMKDLNALDDDCTDIWKDNWFDKYEKRPNELDDVTLAQFVAKYYINTYGKYTEREHPKIIRYRNYHMTENYDDYMREMVLLHVPFRSEENEILAENKFIQKYEDNKDLILQRRKRFECNLDIEKTLEIYKRLCGEHEEEEDVEIMRQVNVMFESATTWSRAAQFLCTDYVHAQYPHTIGTYTLTHLRARLGLTCPAPLPSLVLSHLFYLLR</sequence>
<dbReference type="Proteomes" id="UP000299102">
    <property type="component" value="Unassembled WGS sequence"/>
</dbReference>
<dbReference type="PANTHER" id="PTHR47642">
    <property type="entry name" value="ATP-DEPENDENT DNA HELICASE"/>
    <property type="match status" value="1"/>
</dbReference>
<name>A0A4C1YDT9_EUMVA</name>
<proteinExistence type="predicted"/>
<gene>
    <name evidence="2" type="ORF">EVAR_83127_1</name>
</gene>
<dbReference type="OrthoDB" id="6141723at2759"/>
<evidence type="ECO:0000313" key="3">
    <source>
        <dbReference type="Proteomes" id="UP000299102"/>
    </source>
</evidence>
<organism evidence="2 3">
    <name type="scientific">Eumeta variegata</name>
    <name type="common">Bagworm moth</name>
    <name type="synonym">Eumeta japonica</name>
    <dbReference type="NCBI Taxonomy" id="151549"/>
    <lineage>
        <taxon>Eukaryota</taxon>
        <taxon>Metazoa</taxon>
        <taxon>Ecdysozoa</taxon>
        <taxon>Arthropoda</taxon>
        <taxon>Hexapoda</taxon>
        <taxon>Insecta</taxon>
        <taxon>Pterygota</taxon>
        <taxon>Neoptera</taxon>
        <taxon>Endopterygota</taxon>
        <taxon>Lepidoptera</taxon>
        <taxon>Glossata</taxon>
        <taxon>Ditrysia</taxon>
        <taxon>Tineoidea</taxon>
        <taxon>Psychidae</taxon>
        <taxon>Oiketicinae</taxon>
        <taxon>Eumeta</taxon>
    </lineage>
</organism>
<dbReference type="AlphaFoldDB" id="A0A4C1YDT9"/>
<dbReference type="EMBL" id="BGZK01001152">
    <property type="protein sequence ID" value="GBP72617.1"/>
    <property type="molecule type" value="Genomic_DNA"/>
</dbReference>
<feature type="compositionally biased region" description="Polar residues" evidence="1">
    <location>
        <begin position="88"/>
        <end position="97"/>
    </location>
</feature>
<feature type="compositionally biased region" description="Basic and acidic residues" evidence="1">
    <location>
        <begin position="65"/>
        <end position="79"/>
    </location>
</feature>
<protein>
    <submittedName>
        <fullName evidence="2">Uncharacterized protein</fullName>
    </submittedName>
</protein>
<evidence type="ECO:0000256" key="1">
    <source>
        <dbReference type="SAM" id="MobiDB-lite"/>
    </source>
</evidence>
<evidence type="ECO:0000313" key="2">
    <source>
        <dbReference type="EMBL" id="GBP72617.1"/>
    </source>
</evidence>
<comment type="caution">
    <text evidence="2">The sequence shown here is derived from an EMBL/GenBank/DDBJ whole genome shotgun (WGS) entry which is preliminary data.</text>
</comment>
<dbReference type="PANTHER" id="PTHR47642:SF5">
    <property type="entry name" value="ATP-DEPENDENT DNA HELICASE"/>
    <property type="match status" value="1"/>
</dbReference>
<accession>A0A4C1YDT9</accession>
<keyword evidence="3" id="KW-1185">Reference proteome</keyword>
<feature type="region of interest" description="Disordered" evidence="1">
    <location>
        <begin position="65"/>
        <end position="112"/>
    </location>
</feature>